<dbReference type="EMBL" id="JBIAQY010000028">
    <property type="protein sequence ID" value="MFF3574625.1"/>
    <property type="molecule type" value="Genomic_DNA"/>
</dbReference>
<accession>A0ABW6SGU6</accession>
<keyword evidence="1" id="KW-0812">Transmembrane</keyword>
<dbReference type="Gene3D" id="1.25.40.10">
    <property type="entry name" value="Tetratricopeptide repeat domain"/>
    <property type="match status" value="1"/>
</dbReference>
<keyword evidence="1" id="KW-1133">Transmembrane helix</keyword>
<dbReference type="SMART" id="SM00671">
    <property type="entry name" value="SEL1"/>
    <property type="match status" value="7"/>
</dbReference>
<evidence type="ECO:0008006" key="4">
    <source>
        <dbReference type="Google" id="ProtNLM"/>
    </source>
</evidence>
<dbReference type="PANTHER" id="PTHR11102:SF160">
    <property type="entry name" value="ERAD-ASSOCIATED E3 UBIQUITIN-PROTEIN LIGASE COMPONENT HRD3"/>
    <property type="match status" value="1"/>
</dbReference>
<dbReference type="InterPro" id="IPR011990">
    <property type="entry name" value="TPR-like_helical_dom_sf"/>
</dbReference>
<evidence type="ECO:0000256" key="1">
    <source>
        <dbReference type="SAM" id="Phobius"/>
    </source>
</evidence>
<reference evidence="2 3" key="1">
    <citation type="submission" date="2024-10" db="EMBL/GenBank/DDBJ databases">
        <title>The Natural Products Discovery Center: Release of the First 8490 Sequenced Strains for Exploring Actinobacteria Biosynthetic Diversity.</title>
        <authorList>
            <person name="Kalkreuter E."/>
            <person name="Kautsar S.A."/>
            <person name="Yang D."/>
            <person name="Bader C.D."/>
            <person name="Teijaro C.N."/>
            <person name="Fluegel L."/>
            <person name="Davis C.M."/>
            <person name="Simpson J.R."/>
            <person name="Lauterbach L."/>
            <person name="Steele A.D."/>
            <person name="Gui C."/>
            <person name="Meng S."/>
            <person name="Li G."/>
            <person name="Viehrig K."/>
            <person name="Ye F."/>
            <person name="Su P."/>
            <person name="Kiefer A.F."/>
            <person name="Nichols A."/>
            <person name="Cepeda A.J."/>
            <person name="Yan W."/>
            <person name="Fan B."/>
            <person name="Jiang Y."/>
            <person name="Adhikari A."/>
            <person name="Zheng C.-J."/>
            <person name="Schuster L."/>
            <person name="Cowan T.M."/>
            <person name="Smanski M.J."/>
            <person name="Chevrette M.G."/>
            <person name="De Carvalho L.P.S."/>
            <person name="Shen B."/>
        </authorList>
    </citation>
    <scope>NUCLEOTIDE SEQUENCE [LARGE SCALE GENOMIC DNA]</scope>
    <source>
        <strain evidence="2 3">NPDC002593</strain>
    </source>
</reference>
<keyword evidence="3" id="KW-1185">Reference proteome</keyword>
<keyword evidence="1" id="KW-0472">Membrane</keyword>
<feature type="transmembrane region" description="Helical" evidence="1">
    <location>
        <begin position="869"/>
        <end position="889"/>
    </location>
</feature>
<proteinExistence type="predicted"/>
<organism evidence="2 3">
    <name type="scientific">Nocardia jiangxiensis</name>
    <dbReference type="NCBI Taxonomy" id="282685"/>
    <lineage>
        <taxon>Bacteria</taxon>
        <taxon>Bacillati</taxon>
        <taxon>Actinomycetota</taxon>
        <taxon>Actinomycetes</taxon>
        <taxon>Mycobacteriales</taxon>
        <taxon>Nocardiaceae</taxon>
        <taxon>Nocardia</taxon>
    </lineage>
</organism>
<dbReference type="InterPro" id="IPR006597">
    <property type="entry name" value="Sel1-like"/>
</dbReference>
<dbReference type="Proteomes" id="UP001601992">
    <property type="component" value="Unassembled WGS sequence"/>
</dbReference>
<name>A0ABW6SGU6_9NOCA</name>
<protein>
    <recommendedName>
        <fullName evidence="4">TPR repeat</fullName>
    </recommendedName>
</protein>
<dbReference type="PANTHER" id="PTHR11102">
    <property type="entry name" value="SEL-1-LIKE PROTEIN"/>
    <property type="match status" value="1"/>
</dbReference>
<dbReference type="SUPFAM" id="SSF81901">
    <property type="entry name" value="HCP-like"/>
    <property type="match status" value="2"/>
</dbReference>
<dbReference type="Pfam" id="PF08238">
    <property type="entry name" value="Sel1"/>
    <property type="match status" value="7"/>
</dbReference>
<dbReference type="InterPro" id="IPR050767">
    <property type="entry name" value="Sel1_AlgK"/>
</dbReference>
<comment type="caution">
    <text evidence="2">The sequence shown here is derived from an EMBL/GenBank/DDBJ whole genome shotgun (WGS) entry which is preliminary data.</text>
</comment>
<evidence type="ECO:0000313" key="2">
    <source>
        <dbReference type="EMBL" id="MFF3574625.1"/>
    </source>
</evidence>
<dbReference type="RefSeq" id="WP_387406919.1">
    <property type="nucleotide sequence ID" value="NZ_JBIAQY010000028.1"/>
</dbReference>
<sequence length="919" mass="100079">MTTREEHERAAATGDVEAMHEFGQFLERSTPPDIPGALDWYGRAAASGHRCAMNDLGRLAEAENPPDLKSAREWYERGAIAGDATAMYNMAGLLADRTTPPDPAGARPWYERAASAQYQDAYFKLAYLLAERLDPPDPAAARKWYEKAAEHGDAVAMYNIGQLYRYTLQPNDPVAARHWYERAAADGYTNAKFTLGLMSEAGDDVPDALLWYEKAAADGHAGAMNNLGTLLEVKVDKPNLPAATEWYERAALADNPNAKTNLTRLRGDGDAAPAGPSVERTVMPDRVVRATRGIPPKSGADSSGIGAALDALVEDTPYRHNPFRLAGLQTDADSRQVRKRVTELEAAEKLGAALTRTTALAVSPAPDAADVKAALNRLREPVNRLVQELFWLWPCTDDDPALAAMFRDDTAAAEQIWLDRMGQDAIAAHNIAVLRHIQGLETSRGQAAETWLDALTAWGSAVGAEAVWNRLRDRASRIDDRRLDTAAVDELRGALPAMLLRIQAALIVNATAEDDFAAADLHITVLDRFADQVETHPGGFDAGAIDDARGWAVRKLAARLKSIADEAHRAGSQRPAEAAQAVHRMLDRARVPLRVIDRLSPPTDPLGAGAHDDIVGTAIFCDIQHYNEVRDIASSVAMLERLGPIATTTAIRDRLAKEWSAAATLQVDKLCAEARSSTEANKKQGLQAARDLLDRTRLPLARIRAGEDPGGERIARAQDHIATTATSCAVSYCNDTGDLESTEQVLHRIQPLPVGGETRTFVQEQIAVLAGMLGERNAAARLRNTCWFCQDRPATQGQHYPFGLHRDVTYSGNTKRWRTLTVEVPRCDRCRQLHLPDETKRRQLGTAVTLASVGAFFSLIFGFAVYPLFVITAICVIVAIGAGIAKLSLGTDGVENRAMTYPPLTELLGQGWRKGERPA</sequence>
<gene>
    <name evidence="2" type="ORF">ACFYXQ_43435</name>
</gene>
<evidence type="ECO:0000313" key="3">
    <source>
        <dbReference type="Proteomes" id="UP001601992"/>
    </source>
</evidence>